<evidence type="ECO:0000256" key="1">
    <source>
        <dbReference type="SAM" id="Phobius"/>
    </source>
</evidence>
<dbReference type="Proteomes" id="UP000009877">
    <property type="component" value="Unassembled WGS sequence"/>
</dbReference>
<proteinExistence type="predicted"/>
<dbReference type="RefSeq" id="WP_006214435.1">
    <property type="nucleotide sequence ID" value="NZ_ANHZ02000008.1"/>
</dbReference>
<accession>M2XCI5</accession>
<evidence type="ECO:0008006" key="4">
    <source>
        <dbReference type="Google" id="ProtNLM"/>
    </source>
</evidence>
<gene>
    <name evidence="2" type="ORF">C884_02383</name>
</gene>
<dbReference type="InterPro" id="IPR038468">
    <property type="entry name" value="MmpS_C"/>
</dbReference>
<protein>
    <recommendedName>
        <fullName evidence="4">MmpS family membrane protein</fullName>
    </recommendedName>
</protein>
<comment type="caution">
    <text evidence="2">The sequence shown here is derived from an EMBL/GenBank/DDBJ whole genome shotgun (WGS) entry which is preliminary data.</text>
</comment>
<dbReference type="EMBL" id="ANHZ02000008">
    <property type="protein sequence ID" value="EME36776.1"/>
    <property type="molecule type" value="Genomic_DNA"/>
</dbReference>
<keyword evidence="1" id="KW-0812">Transmembrane</keyword>
<dbReference type="AlphaFoldDB" id="M2XCI5"/>
<feature type="transmembrane region" description="Helical" evidence="1">
    <location>
        <begin position="24"/>
        <end position="46"/>
    </location>
</feature>
<keyword evidence="1" id="KW-0472">Membrane</keyword>
<dbReference type="Gene3D" id="2.60.40.2880">
    <property type="entry name" value="MmpS1-5, C-terminal soluble domain"/>
    <property type="match status" value="1"/>
</dbReference>
<name>M2XCI5_9MICC</name>
<sequence length="167" mass="17679">MPQPQDHAGSTDDQPRVPWARRSAAALGWVIGFAVAIGLVVAAVMIPTAFVVNTASADDGASDDASAMTEETELPDEAMQKVTLEAAASSGGSVEWEVDGQVETEEFSDSWSKKIEIPSGSWPRLVVTGDTKDSDLSLECSIKLDDEIVFEHKGTDSSKTASCSVFV</sequence>
<evidence type="ECO:0000313" key="2">
    <source>
        <dbReference type="EMBL" id="EME36776.1"/>
    </source>
</evidence>
<keyword evidence="3" id="KW-1185">Reference proteome</keyword>
<organism evidence="2 3">
    <name type="scientific">Kocuria palustris PEL</name>
    <dbReference type="NCBI Taxonomy" id="1236550"/>
    <lineage>
        <taxon>Bacteria</taxon>
        <taxon>Bacillati</taxon>
        <taxon>Actinomycetota</taxon>
        <taxon>Actinomycetes</taxon>
        <taxon>Micrococcales</taxon>
        <taxon>Micrococcaceae</taxon>
        <taxon>Kocuria</taxon>
    </lineage>
</organism>
<keyword evidence="1" id="KW-1133">Transmembrane helix</keyword>
<evidence type="ECO:0000313" key="3">
    <source>
        <dbReference type="Proteomes" id="UP000009877"/>
    </source>
</evidence>
<reference evidence="2 3" key="1">
    <citation type="journal article" date="2014" name="Genome Announc.">
        <title>Draft Genome Sequence of Kocuria palustris PEL.</title>
        <authorList>
            <person name="Sharma G."/>
            <person name="Khatri I."/>
            <person name="Subramanian S."/>
        </authorList>
    </citation>
    <scope>NUCLEOTIDE SEQUENCE [LARGE SCALE GENOMIC DNA]</scope>
    <source>
        <strain evidence="2 3">PEL</strain>
    </source>
</reference>